<dbReference type="PANTHER" id="PTHR40038">
    <property type="entry name" value="MEMBRANE-ASSOCIATED PROTEIN TCAA"/>
    <property type="match status" value="1"/>
</dbReference>
<dbReference type="RefSeq" id="WP_203642639.1">
    <property type="nucleotide sequence ID" value="NZ_BOLN01000001.1"/>
</dbReference>
<keyword evidence="2" id="KW-1133">Transmembrane helix</keyword>
<keyword evidence="2" id="KW-0812">Transmembrane</keyword>
<evidence type="ECO:0000256" key="2">
    <source>
        <dbReference type="SAM" id="Phobius"/>
    </source>
</evidence>
<dbReference type="InterPro" id="IPR026870">
    <property type="entry name" value="Zinc_ribbon_dom"/>
</dbReference>
<evidence type="ECO:0000256" key="1">
    <source>
        <dbReference type="SAM" id="MobiDB-lite"/>
    </source>
</evidence>
<evidence type="ECO:0000259" key="3">
    <source>
        <dbReference type="Pfam" id="PF13240"/>
    </source>
</evidence>
<comment type="caution">
    <text evidence="5">The sequence shown here is derived from an EMBL/GenBank/DDBJ whole genome shotgun (WGS) entry which is preliminary data.</text>
</comment>
<protein>
    <submittedName>
        <fullName evidence="5">Zinc-ribbon domain-containing protein</fullName>
    </submittedName>
</protein>
<keyword evidence="6" id="KW-1185">Reference proteome</keyword>
<evidence type="ECO:0000313" key="5">
    <source>
        <dbReference type="EMBL" id="MFD1454166.1"/>
    </source>
</evidence>
<feature type="transmembrane region" description="Helical" evidence="2">
    <location>
        <begin position="60"/>
        <end position="79"/>
    </location>
</feature>
<feature type="domain" description="TcaA second" evidence="4">
    <location>
        <begin position="85"/>
        <end position="172"/>
    </location>
</feature>
<feature type="compositionally biased region" description="Acidic residues" evidence="1">
    <location>
        <begin position="278"/>
        <end position="302"/>
    </location>
</feature>
<dbReference type="EMBL" id="JBHTOD010000001">
    <property type="protein sequence ID" value="MFD1454166.1"/>
    <property type="molecule type" value="Genomic_DNA"/>
</dbReference>
<keyword evidence="2" id="KW-0472">Membrane</keyword>
<dbReference type="Pfam" id="PF13240">
    <property type="entry name" value="Zn_Ribbon_1"/>
    <property type="match status" value="1"/>
</dbReference>
<accession>A0ABW4CXX9</accession>
<feature type="region of interest" description="Disordered" evidence="1">
    <location>
        <begin position="253"/>
        <end position="303"/>
    </location>
</feature>
<dbReference type="Proteomes" id="UP001597189">
    <property type="component" value="Unassembled WGS sequence"/>
</dbReference>
<sequence length="377" mass="41797">MKTCPNCHQQVAPDSIFCEHCGFDLRTAAATTPTKAHRSRRRNKAAKPGKKKSKWFSRGIWAILAVAVIVVIVLAGSFYNKQAGKEKQIATITDYITDNQSNDFAKKLVSDNPNLKIDGDTVQPLFTYARKHPNYVTNMKADLQKNGETRDHTFTLETTGHSFLVFPIYKLRVTTMHPVLTTNVANATLMANNQALVTSKNNHYTYKAGPLFPGRYTFKLSGSQSKASVTADLVASNAVSKHVDLIAQAAKKGHDVTNNNEDEATVSDATGGKVEDNTTSDDSDYDDDDNDTDSDSSYEDLSTDGQAAVDAIYYADYIDDENDYTYTESMPHDHVTEVKLYDDDGDHDGTYRYDDIHDILAEYNSSTGKFETVDTDD</sequence>
<name>A0ABW4CXX9_9LACO</name>
<dbReference type="Pfam" id="PF22813">
    <property type="entry name" value="TcaA_2nd"/>
    <property type="match status" value="1"/>
</dbReference>
<proteinExistence type="predicted"/>
<reference evidence="6" key="1">
    <citation type="journal article" date="2019" name="Int. J. Syst. Evol. Microbiol.">
        <title>The Global Catalogue of Microorganisms (GCM) 10K type strain sequencing project: providing services to taxonomists for standard genome sequencing and annotation.</title>
        <authorList>
            <consortium name="The Broad Institute Genomics Platform"/>
            <consortium name="The Broad Institute Genome Sequencing Center for Infectious Disease"/>
            <person name="Wu L."/>
            <person name="Ma J."/>
        </authorList>
    </citation>
    <scope>NUCLEOTIDE SEQUENCE [LARGE SCALE GENOMIC DNA]</scope>
    <source>
        <strain evidence="6">CCM 8979</strain>
    </source>
</reference>
<evidence type="ECO:0000259" key="4">
    <source>
        <dbReference type="Pfam" id="PF22813"/>
    </source>
</evidence>
<organism evidence="5 6">
    <name type="scientific">Levilactobacillus lanxiensis</name>
    <dbReference type="NCBI Taxonomy" id="2799568"/>
    <lineage>
        <taxon>Bacteria</taxon>
        <taxon>Bacillati</taxon>
        <taxon>Bacillota</taxon>
        <taxon>Bacilli</taxon>
        <taxon>Lactobacillales</taxon>
        <taxon>Lactobacillaceae</taxon>
        <taxon>Levilactobacillus</taxon>
    </lineage>
</organism>
<feature type="domain" description="Zinc-ribbon" evidence="3">
    <location>
        <begin position="4"/>
        <end position="25"/>
    </location>
</feature>
<dbReference type="PANTHER" id="PTHR40038:SF1">
    <property type="entry name" value="MEMBRANE-ASSOCIATED PROTEIN TCAA"/>
    <property type="match status" value="1"/>
</dbReference>
<gene>
    <name evidence="5" type="ORF">ACFQ44_00560</name>
</gene>
<evidence type="ECO:0000313" key="6">
    <source>
        <dbReference type="Proteomes" id="UP001597189"/>
    </source>
</evidence>
<dbReference type="InterPro" id="IPR054529">
    <property type="entry name" value="TcaA_2nd"/>
</dbReference>